<name>A0A7R9CL45_TIMPO</name>
<gene>
    <name evidence="2" type="ORF">TPSB3V08_LOCUS1275</name>
</gene>
<evidence type="ECO:0000256" key="1">
    <source>
        <dbReference type="SAM" id="MobiDB-lite"/>
    </source>
</evidence>
<evidence type="ECO:0000313" key="2">
    <source>
        <dbReference type="EMBL" id="CAD7397677.1"/>
    </source>
</evidence>
<feature type="region of interest" description="Disordered" evidence="1">
    <location>
        <begin position="1"/>
        <end position="31"/>
    </location>
</feature>
<dbReference type="EMBL" id="OD000443">
    <property type="protein sequence ID" value="CAD7397677.1"/>
    <property type="molecule type" value="Genomic_DNA"/>
</dbReference>
<proteinExistence type="predicted"/>
<sequence>MATSQDEPRMCAKPTRSGLEQGGAGKNKSHRNFERVNQYSDAGKLSPLTIQYIEKPFRKNYLCIPDRDLNPDLSEIAFVRVPHGHHGLSGLDKSKLDLENLENSGN</sequence>
<feature type="compositionally biased region" description="Basic and acidic residues" evidence="1">
    <location>
        <begin position="1"/>
        <end position="10"/>
    </location>
</feature>
<protein>
    <submittedName>
        <fullName evidence="2">Uncharacterized protein</fullName>
    </submittedName>
</protein>
<accession>A0A7R9CL45</accession>
<reference evidence="2" key="1">
    <citation type="submission" date="2020-11" db="EMBL/GenBank/DDBJ databases">
        <authorList>
            <person name="Tran Van P."/>
        </authorList>
    </citation>
    <scope>NUCLEOTIDE SEQUENCE</scope>
</reference>
<organism evidence="2">
    <name type="scientific">Timema poppense</name>
    <name type="common">Walking stick</name>
    <dbReference type="NCBI Taxonomy" id="170557"/>
    <lineage>
        <taxon>Eukaryota</taxon>
        <taxon>Metazoa</taxon>
        <taxon>Ecdysozoa</taxon>
        <taxon>Arthropoda</taxon>
        <taxon>Hexapoda</taxon>
        <taxon>Insecta</taxon>
        <taxon>Pterygota</taxon>
        <taxon>Neoptera</taxon>
        <taxon>Polyneoptera</taxon>
        <taxon>Phasmatodea</taxon>
        <taxon>Timematodea</taxon>
        <taxon>Timematoidea</taxon>
        <taxon>Timematidae</taxon>
        <taxon>Timema</taxon>
    </lineage>
</organism>
<dbReference type="AlphaFoldDB" id="A0A7R9CL45"/>